<keyword evidence="1" id="KW-0732">Signal</keyword>
<dbReference type="InterPro" id="IPR038670">
    <property type="entry name" value="HslJ-like_sf"/>
</dbReference>
<evidence type="ECO:0000256" key="1">
    <source>
        <dbReference type="SAM" id="SignalP"/>
    </source>
</evidence>
<dbReference type="RefSeq" id="WP_266282592.1">
    <property type="nucleotide sequence ID" value="NZ_JAPKNF010000002.1"/>
</dbReference>
<dbReference type="Proteomes" id="UP001223743">
    <property type="component" value="Unassembled WGS sequence"/>
</dbReference>
<feature type="domain" description="DUF306" evidence="2">
    <location>
        <begin position="122"/>
        <end position="222"/>
    </location>
</feature>
<accession>A0ABU0MA95</accession>
<gene>
    <name evidence="3" type="ORF">QO015_003508</name>
</gene>
<dbReference type="EMBL" id="JAUSWJ010000001">
    <property type="protein sequence ID" value="MDQ0517895.1"/>
    <property type="molecule type" value="Genomic_DNA"/>
</dbReference>
<evidence type="ECO:0000259" key="2">
    <source>
        <dbReference type="Pfam" id="PF03724"/>
    </source>
</evidence>
<dbReference type="PANTHER" id="PTHR35535:SF1">
    <property type="entry name" value="HEAT SHOCK PROTEIN HSLJ"/>
    <property type="match status" value="1"/>
</dbReference>
<feature type="signal peptide" evidence="1">
    <location>
        <begin position="1"/>
        <end position="19"/>
    </location>
</feature>
<comment type="caution">
    <text evidence="3">The sequence shown here is derived from an EMBL/GenBank/DDBJ whole genome shotgun (WGS) entry which is preliminary data.</text>
</comment>
<protein>
    <submittedName>
        <fullName evidence="3">Heat shock protein HslJ</fullName>
    </submittedName>
</protein>
<organism evidence="3 4">
    <name type="scientific">Kaistia geumhonensis</name>
    <dbReference type="NCBI Taxonomy" id="410839"/>
    <lineage>
        <taxon>Bacteria</taxon>
        <taxon>Pseudomonadati</taxon>
        <taxon>Pseudomonadota</taxon>
        <taxon>Alphaproteobacteria</taxon>
        <taxon>Hyphomicrobiales</taxon>
        <taxon>Kaistiaceae</taxon>
        <taxon>Kaistia</taxon>
    </lineage>
</organism>
<keyword evidence="3" id="KW-0346">Stress response</keyword>
<dbReference type="Pfam" id="PF03724">
    <property type="entry name" value="META"/>
    <property type="match status" value="1"/>
</dbReference>
<feature type="chain" id="PRO_5046942942" evidence="1">
    <location>
        <begin position="20"/>
        <end position="228"/>
    </location>
</feature>
<name>A0ABU0MA95_9HYPH</name>
<sequence>MTTRVAGLATILLAAPTLAAEAEPLIARGNEPSFLISIGEDEVVLQMPLDGITFRSSNVTRSTVDGHPRIEVSAGGNTLDVTIEQHLCADTMTGMPFPVAVRAEFNGQKLNGCGGSTFTAIEGGWRVIALEGKPLPDGTIATIAFEAPDKVSGKSGCNRYFGAFKLDAERLAIGPLGATRMACPPDEMEIERRFLDLAARVTRATPGENGRLKLMTGDDEAMLLDRAD</sequence>
<keyword evidence="4" id="KW-1185">Reference proteome</keyword>
<evidence type="ECO:0000313" key="3">
    <source>
        <dbReference type="EMBL" id="MDQ0517895.1"/>
    </source>
</evidence>
<proteinExistence type="predicted"/>
<dbReference type="InterPro" id="IPR005184">
    <property type="entry name" value="DUF306_Meta_HslJ"/>
</dbReference>
<dbReference type="Gene3D" id="2.40.128.270">
    <property type="match status" value="1"/>
</dbReference>
<dbReference type="InterPro" id="IPR053147">
    <property type="entry name" value="Hsp_HslJ-like"/>
</dbReference>
<dbReference type="PANTHER" id="PTHR35535">
    <property type="entry name" value="HEAT SHOCK PROTEIN HSLJ"/>
    <property type="match status" value="1"/>
</dbReference>
<reference evidence="3 4" key="1">
    <citation type="submission" date="2023-07" db="EMBL/GenBank/DDBJ databases">
        <title>Genomic Encyclopedia of Type Strains, Phase IV (KMG-IV): sequencing the most valuable type-strain genomes for metagenomic binning, comparative biology and taxonomic classification.</title>
        <authorList>
            <person name="Goeker M."/>
        </authorList>
    </citation>
    <scope>NUCLEOTIDE SEQUENCE [LARGE SCALE GENOMIC DNA]</scope>
    <source>
        <strain evidence="3 4">B1-1</strain>
    </source>
</reference>
<evidence type="ECO:0000313" key="4">
    <source>
        <dbReference type="Proteomes" id="UP001223743"/>
    </source>
</evidence>